<organism evidence="2 3">
    <name type="scientific">Lasiosphaeria ovina</name>
    <dbReference type="NCBI Taxonomy" id="92902"/>
    <lineage>
        <taxon>Eukaryota</taxon>
        <taxon>Fungi</taxon>
        <taxon>Dikarya</taxon>
        <taxon>Ascomycota</taxon>
        <taxon>Pezizomycotina</taxon>
        <taxon>Sordariomycetes</taxon>
        <taxon>Sordariomycetidae</taxon>
        <taxon>Sordariales</taxon>
        <taxon>Lasiosphaeriaceae</taxon>
        <taxon>Lasiosphaeria</taxon>
    </lineage>
</organism>
<name>A0AAE0NDB7_9PEZI</name>
<dbReference type="EMBL" id="JAULSN010000002">
    <property type="protein sequence ID" value="KAK3379320.1"/>
    <property type="molecule type" value="Genomic_DNA"/>
</dbReference>
<gene>
    <name evidence="2" type="ORF">B0T24DRAFT_151296</name>
</gene>
<accession>A0AAE0NDB7</accession>
<dbReference type="AlphaFoldDB" id="A0AAE0NDB7"/>
<comment type="caution">
    <text evidence="2">The sequence shown here is derived from an EMBL/GenBank/DDBJ whole genome shotgun (WGS) entry which is preliminary data.</text>
</comment>
<dbReference type="Proteomes" id="UP001287356">
    <property type="component" value="Unassembled WGS sequence"/>
</dbReference>
<keyword evidence="1" id="KW-0732">Signal</keyword>
<reference evidence="2" key="1">
    <citation type="journal article" date="2023" name="Mol. Phylogenet. Evol.">
        <title>Genome-scale phylogeny and comparative genomics of the fungal order Sordariales.</title>
        <authorList>
            <person name="Hensen N."/>
            <person name="Bonometti L."/>
            <person name="Westerberg I."/>
            <person name="Brannstrom I.O."/>
            <person name="Guillou S."/>
            <person name="Cros-Aarteil S."/>
            <person name="Calhoun S."/>
            <person name="Haridas S."/>
            <person name="Kuo A."/>
            <person name="Mondo S."/>
            <person name="Pangilinan J."/>
            <person name="Riley R."/>
            <person name="LaButti K."/>
            <person name="Andreopoulos B."/>
            <person name="Lipzen A."/>
            <person name="Chen C."/>
            <person name="Yan M."/>
            <person name="Daum C."/>
            <person name="Ng V."/>
            <person name="Clum A."/>
            <person name="Steindorff A."/>
            <person name="Ohm R.A."/>
            <person name="Martin F."/>
            <person name="Silar P."/>
            <person name="Natvig D.O."/>
            <person name="Lalanne C."/>
            <person name="Gautier V."/>
            <person name="Ament-Velasquez S.L."/>
            <person name="Kruys A."/>
            <person name="Hutchinson M.I."/>
            <person name="Powell A.J."/>
            <person name="Barry K."/>
            <person name="Miller A.N."/>
            <person name="Grigoriev I.V."/>
            <person name="Debuchy R."/>
            <person name="Gladieux P."/>
            <person name="Hiltunen Thoren M."/>
            <person name="Johannesson H."/>
        </authorList>
    </citation>
    <scope>NUCLEOTIDE SEQUENCE</scope>
    <source>
        <strain evidence="2">CBS 958.72</strain>
    </source>
</reference>
<evidence type="ECO:0008006" key="4">
    <source>
        <dbReference type="Google" id="ProtNLM"/>
    </source>
</evidence>
<feature type="chain" id="PRO_5042012105" description="Secreted protein" evidence="1">
    <location>
        <begin position="22"/>
        <end position="72"/>
    </location>
</feature>
<keyword evidence="3" id="KW-1185">Reference proteome</keyword>
<evidence type="ECO:0000256" key="1">
    <source>
        <dbReference type="SAM" id="SignalP"/>
    </source>
</evidence>
<feature type="signal peptide" evidence="1">
    <location>
        <begin position="1"/>
        <end position="21"/>
    </location>
</feature>
<reference evidence="2" key="2">
    <citation type="submission" date="2023-06" db="EMBL/GenBank/DDBJ databases">
        <authorList>
            <consortium name="Lawrence Berkeley National Laboratory"/>
            <person name="Haridas S."/>
            <person name="Hensen N."/>
            <person name="Bonometti L."/>
            <person name="Westerberg I."/>
            <person name="Brannstrom I.O."/>
            <person name="Guillou S."/>
            <person name="Cros-Aarteil S."/>
            <person name="Calhoun S."/>
            <person name="Kuo A."/>
            <person name="Mondo S."/>
            <person name="Pangilinan J."/>
            <person name="Riley R."/>
            <person name="Labutti K."/>
            <person name="Andreopoulos B."/>
            <person name="Lipzen A."/>
            <person name="Chen C."/>
            <person name="Yanf M."/>
            <person name="Daum C."/>
            <person name="Ng V."/>
            <person name="Clum A."/>
            <person name="Steindorff A."/>
            <person name="Ohm R."/>
            <person name="Martin F."/>
            <person name="Silar P."/>
            <person name="Natvig D."/>
            <person name="Lalanne C."/>
            <person name="Gautier V."/>
            <person name="Ament-Velasquez S.L."/>
            <person name="Kruys A."/>
            <person name="Hutchinson M.I."/>
            <person name="Powell A.J."/>
            <person name="Barry K."/>
            <person name="Miller A.N."/>
            <person name="Grigoriev I.V."/>
            <person name="Debuchy R."/>
            <person name="Gladieux P."/>
            <person name="Thoren M.H."/>
            <person name="Johannesson H."/>
        </authorList>
    </citation>
    <scope>NUCLEOTIDE SEQUENCE</scope>
    <source>
        <strain evidence="2">CBS 958.72</strain>
    </source>
</reference>
<evidence type="ECO:0000313" key="2">
    <source>
        <dbReference type="EMBL" id="KAK3379320.1"/>
    </source>
</evidence>
<proteinExistence type="predicted"/>
<sequence length="72" mass="8359">MRSRVIFFFNFFSIPTAAALAAEVVAASNQKRRSFLGKFICTHNTVNRQVVIPKCYRPSQFLWPLFQVYLNT</sequence>
<evidence type="ECO:0000313" key="3">
    <source>
        <dbReference type="Proteomes" id="UP001287356"/>
    </source>
</evidence>
<protein>
    <recommendedName>
        <fullName evidence="4">Secreted protein</fullName>
    </recommendedName>
</protein>